<dbReference type="InterPro" id="IPR018777">
    <property type="entry name" value="Replication_initiator_prot_A"/>
</dbReference>
<evidence type="ECO:0000313" key="2">
    <source>
        <dbReference type="Proteomes" id="UP000319949"/>
    </source>
</evidence>
<dbReference type="AlphaFoldDB" id="A0A560D4N6"/>
<dbReference type="STRING" id="1803665.GCA_001641335_05592"/>
<sequence>MLMAATPYAILTFGGCGTNVLDCERLKAAVDRLHSTTVLTSIRPPTELRRHRFFWMDQWRETVDLHGCACGIELILPDPYYTGVLDEGLVLTIDRTHFDLTGRIERWLYRLVRKHGRRQAGGSGCDFVHLQAMSGSLFQLKHFAYDRRRQIVHRQTLPRYVVIIRDSHGVERLGFAPIQLSPNAERPRRRGHISQLGQSGLNRIALSGPRALMRSVTGASCHRGQNSLLTFYRAIAFRARKSAKFEFFGFLLTDQGFSSPIGNATVATPAQRPLSTFHQNRFAAANLVATVLRRLSGVWGGQETSLNRGDVI</sequence>
<accession>A0A560D4N6</accession>
<name>A0A560D4N6_9BRAD</name>
<evidence type="ECO:0000313" key="1">
    <source>
        <dbReference type="EMBL" id="TWA92087.1"/>
    </source>
</evidence>
<protein>
    <submittedName>
        <fullName evidence="1">Replication initiator protein A</fullName>
    </submittedName>
</protein>
<proteinExistence type="predicted"/>
<gene>
    <name evidence="1" type="ORF">FBZ96_11293</name>
</gene>
<comment type="caution">
    <text evidence="1">The sequence shown here is derived from an EMBL/GenBank/DDBJ whole genome shotgun (WGS) entry which is preliminary data.</text>
</comment>
<dbReference type="Proteomes" id="UP000319949">
    <property type="component" value="Unassembled WGS sequence"/>
</dbReference>
<keyword evidence="2" id="KW-1185">Reference proteome</keyword>
<dbReference type="EMBL" id="VITK01000012">
    <property type="protein sequence ID" value="TWA92087.1"/>
    <property type="molecule type" value="Genomic_DNA"/>
</dbReference>
<reference evidence="1 2" key="1">
    <citation type="submission" date="2019-06" db="EMBL/GenBank/DDBJ databases">
        <title>Genomic Encyclopedia of Type Strains, Phase IV (KMG-V): Genome sequencing to study the core and pangenomes of soil and plant-associated prokaryotes.</title>
        <authorList>
            <person name="Whitman W."/>
        </authorList>
    </citation>
    <scope>NUCLEOTIDE SEQUENCE [LARGE SCALE GENOMIC DNA]</scope>
    <source>
        <strain evidence="1 2">BR 510</strain>
    </source>
</reference>
<organism evidence="1 2">
    <name type="scientific">Bradyrhizobium stylosanthis</name>
    <dbReference type="NCBI Taxonomy" id="1803665"/>
    <lineage>
        <taxon>Bacteria</taxon>
        <taxon>Pseudomonadati</taxon>
        <taxon>Pseudomonadota</taxon>
        <taxon>Alphaproteobacteria</taxon>
        <taxon>Hyphomicrobiales</taxon>
        <taxon>Nitrobacteraceae</taxon>
        <taxon>Bradyrhizobium</taxon>
    </lineage>
</organism>
<dbReference type="Pfam" id="PF10134">
    <property type="entry name" value="RPA"/>
    <property type="match status" value="1"/>
</dbReference>